<evidence type="ECO:0000313" key="11">
    <source>
        <dbReference type="EnsemblMetazoa" id="Aqu2.1.30533_001"/>
    </source>
</evidence>
<keyword evidence="9" id="KW-1133">Transmembrane helix</keyword>
<keyword evidence="6 9" id="KW-0472">Membrane</keyword>
<evidence type="ECO:0000256" key="5">
    <source>
        <dbReference type="ARBA" id="ARBA00022729"/>
    </source>
</evidence>
<evidence type="ECO:0000256" key="6">
    <source>
        <dbReference type="ARBA" id="ARBA00023136"/>
    </source>
</evidence>
<feature type="signal peptide" evidence="10">
    <location>
        <begin position="1"/>
        <end position="21"/>
    </location>
</feature>
<feature type="region of interest" description="Disordered" evidence="8">
    <location>
        <begin position="539"/>
        <end position="589"/>
    </location>
</feature>
<dbReference type="InParanoid" id="A0A1X7URX4"/>
<organism evidence="11">
    <name type="scientific">Amphimedon queenslandica</name>
    <name type="common">Sponge</name>
    <dbReference type="NCBI Taxonomy" id="400682"/>
    <lineage>
        <taxon>Eukaryota</taxon>
        <taxon>Metazoa</taxon>
        <taxon>Porifera</taxon>
        <taxon>Demospongiae</taxon>
        <taxon>Heteroscleromorpha</taxon>
        <taxon>Haplosclerida</taxon>
        <taxon>Niphatidae</taxon>
        <taxon>Amphimedon</taxon>
    </lineage>
</organism>
<protein>
    <submittedName>
        <fullName evidence="11">Uncharacterized protein</fullName>
    </submittedName>
</protein>
<feature type="transmembrane region" description="Helical" evidence="9">
    <location>
        <begin position="473"/>
        <end position="496"/>
    </location>
</feature>
<name>A0A1X7URX4_AMPQE</name>
<dbReference type="AlphaFoldDB" id="A0A1X7URX4"/>
<sequence length="589" mass="66535">MAKLLLALAVAQMLNVATVAGEILQIEVNGESVSPYFEESTFVNNTIKYTKYYGTPTGIGAVYTDSVPLNFTGNNNFSGNVGSALVALDATVEFRNNSRTYFEGNEGLSGGAVTLFSKAFLLFGGNCSTVFHNNSATLHGGAISWQSVGDHQLISSRNCFIRYYNTSADPTDWNVTFNFDGNKAGFSGDAIYATSLLGCLWGGKSYGSLYNDTKKEYLTVFCWNNKTKIWNYNSECNSTNSTNLIATSPAYYSNETNGTQCGKYEQYNISVVPGKPTKLDSVMMLDDRQNRISQDSVVYMYTTWNNETKKNETRYVTNEALPYNITSKIIDLGTVIPRVMATTVNLSFTSCPPGFSNEQYGEPCKRGNLPFVNIYSNFSADIQFGYWIGKIGDDDSRYYVGECYFCPWNITTINGSHVVHQNYIHLPENETQLDSFLCGGLNRTGTLCAKFNVLSLYSRHQQAVNIPLSKITFYSQIILIFIPLAYFTLYSIYFIIRNVFRCRRRCNIGPDDDKNEDETFNNFMNDVEEENRLETNHYYGSISDDEDAGQQRRRENEALFNRPSPDSVQFRSRRGRTEPLRSRYMPRRT</sequence>
<dbReference type="GO" id="GO:0005576">
    <property type="term" value="C:extracellular region"/>
    <property type="evidence" value="ECO:0007669"/>
    <property type="project" value="UniProtKB-SubCell"/>
</dbReference>
<keyword evidence="7" id="KW-0998">Cell outer membrane</keyword>
<reference evidence="11" key="1">
    <citation type="submission" date="2017-05" db="UniProtKB">
        <authorList>
            <consortium name="EnsemblMetazoa"/>
        </authorList>
    </citation>
    <scope>IDENTIFICATION</scope>
</reference>
<evidence type="ECO:0000256" key="3">
    <source>
        <dbReference type="ARBA" id="ARBA00004613"/>
    </source>
</evidence>
<dbReference type="InterPro" id="IPR003368">
    <property type="entry name" value="POMP_repeat"/>
</dbReference>
<evidence type="ECO:0000256" key="4">
    <source>
        <dbReference type="ARBA" id="ARBA00022525"/>
    </source>
</evidence>
<proteinExistence type="predicted"/>
<dbReference type="OrthoDB" id="5989148at2759"/>
<evidence type="ECO:0000256" key="10">
    <source>
        <dbReference type="SAM" id="SignalP"/>
    </source>
</evidence>
<keyword evidence="4" id="KW-0964">Secreted</keyword>
<comment type="subcellular location">
    <subcellularLocation>
        <location evidence="1">Cell envelope</location>
    </subcellularLocation>
    <subcellularLocation>
        <location evidence="2">Cell outer membrane</location>
    </subcellularLocation>
    <subcellularLocation>
        <location evidence="3">Secreted</location>
    </subcellularLocation>
</comment>
<dbReference type="NCBIfam" id="TIGR01376">
    <property type="entry name" value="POMP_repeat"/>
    <property type="match status" value="1"/>
</dbReference>
<evidence type="ECO:0000256" key="9">
    <source>
        <dbReference type="SAM" id="Phobius"/>
    </source>
</evidence>
<evidence type="ECO:0000256" key="7">
    <source>
        <dbReference type="ARBA" id="ARBA00023237"/>
    </source>
</evidence>
<evidence type="ECO:0000256" key="8">
    <source>
        <dbReference type="SAM" id="MobiDB-lite"/>
    </source>
</evidence>
<feature type="chain" id="PRO_5012440221" evidence="10">
    <location>
        <begin position="22"/>
        <end position="589"/>
    </location>
</feature>
<evidence type="ECO:0000256" key="2">
    <source>
        <dbReference type="ARBA" id="ARBA00004442"/>
    </source>
</evidence>
<keyword evidence="9" id="KW-0812">Transmembrane</keyword>
<evidence type="ECO:0000256" key="1">
    <source>
        <dbReference type="ARBA" id="ARBA00004196"/>
    </source>
</evidence>
<dbReference type="EnsemblMetazoa" id="Aqu2.1.30533_001">
    <property type="protein sequence ID" value="Aqu2.1.30533_001"/>
    <property type="gene ID" value="Aqu2.1.30533"/>
</dbReference>
<keyword evidence="5 10" id="KW-0732">Signal</keyword>
<accession>A0A1X7URX4</accession>